<feature type="region of interest" description="Disordered" evidence="1">
    <location>
        <begin position="57"/>
        <end position="97"/>
    </location>
</feature>
<dbReference type="EMBL" id="JXMU01000013">
    <property type="protein sequence ID" value="KPB01118.1"/>
    <property type="molecule type" value="Genomic_DNA"/>
</dbReference>
<keyword evidence="4" id="KW-1185">Reference proteome</keyword>
<protein>
    <submittedName>
        <fullName evidence="3">Uncharacterized protein</fullName>
    </submittedName>
</protein>
<dbReference type="AlphaFoldDB" id="A0A0N0VLE2"/>
<dbReference type="OrthoDB" id="9930984at2"/>
<organism evidence="3 4">
    <name type="scientific">Ahrensia marina</name>
    <dbReference type="NCBI Taxonomy" id="1514904"/>
    <lineage>
        <taxon>Bacteria</taxon>
        <taxon>Pseudomonadati</taxon>
        <taxon>Pseudomonadota</taxon>
        <taxon>Alphaproteobacteria</taxon>
        <taxon>Hyphomicrobiales</taxon>
        <taxon>Ahrensiaceae</taxon>
        <taxon>Ahrensia</taxon>
    </lineage>
</organism>
<evidence type="ECO:0000256" key="1">
    <source>
        <dbReference type="SAM" id="MobiDB-lite"/>
    </source>
</evidence>
<gene>
    <name evidence="3" type="ORF">SU32_09460</name>
</gene>
<evidence type="ECO:0000313" key="3">
    <source>
        <dbReference type="EMBL" id="KPB01118.1"/>
    </source>
</evidence>
<keyword evidence="2" id="KW-0732">Signal</keyword>
<reference evidence="3 4" key="1">
    <citation type="submission" date="2015-01" db="EMBL/GenBank/DDBJ databases">
        <title>Ahrensia donghaiensis sp. nov., a novel dimethylsulphoniopropionate-cleavage bacterium isolated from seawater and emended descriptions of the genus Ahrensia and Ahrensia kielensis.</title>
        <authorList>
            <person name="Liu J."/>
        </authorList>
    </citation>
    <scope>NUCLEOTIDE SEQUENCE [LARGE SCALE GENOMIC DNA]</scope>
    <source>
        <strain evidence="3 4">LZD062</strain>
    </source>
</reference>
<name>A0A0N0VLE2_9HYPH</name>
<dbReference type="RefSeq" id="WP_053999115.1">
    <property type="nucleotide sequence ID" value="NZ_JXMU01000013.1"/>
</dbReference>
<dbReference type="PATRIC" id="fig|1514904.3.peg.721"/>
<evidence type="ECO:0000256" key="2">
    <source>
        <dbReference type="SAM" id="SignalP"/>
    </source>
</evidence>
<dbReference type="STRING" id="1514904.SU32_09460"/>
<comment type="caution">
    <text evidence="3">The sequence shown here is derived from an EMBL/GenBank/DDBJ whole genome shotgun (WGS) entry which is preliminary data.</text>
</comment>
<feature type="signal peptide" evidence="2">
    <location>
        <begin position="1"/>
        <end position="24"/>
    </location>
</feature>
<sequence>MNTLYKTLFAASALTFLNAIPASADYSLMEDSSLPSVIFVEFSGDAAEPKIIRAPSNSVSVMDPALPPAESEPESSQTKTQASLGGPAKKSKSVNERVEDAIADLEKKNDKDFEDDIIEDAVAERLLDGAPLR</sequence>
<evidence type="ECO:0000313" key="4">
    <source>
        <dbReference type="Proteomes" id="UP000038011"/>
    </source>
</evidence>
<proteinExistence type="predicted"/>
<dbReference type="Proteomes" id="UP000038011">
    <property type="component" value="Unassembled WGS sequence"/>
</dbReference>
<accession>A0A0N0VLE2</accession>
<feature type="chain" id="PRO_5005861096" evidence="2">
    <location>
        <begin position="25"/>
        <end position="133"/>
    </location>
</feature>